<evidence type="ECO:0000313" key="2">
    <source>
        <dbReference type="EMBL" id="OOK67796.1"/>
    </source>
</evidence>
<comment type="caution">
    <text evidence="2">The sequence shown here is derived from an EMBL/GenBank/DDBJ whole genome shotgun (WGS) entry which is preliminary data.</text>
</comment>
<dbReference type="EMBL" id="MVBM01000008">
    <property type="protein sequence ID" value="OOK67796.1"/>
    <property type="molecule type" value="Genomic_DNA"/>
</dbReference>
<sequence length="140" mass="15091">MTMFARPTTPVAAVPPEVRGAQRRPARHRPAAWSLSNWPVGWKVVAIAVVPLLLATVFGVLRIDAAMANSGNLRLVAARANVIPAITKYMSALDVALLASSTGRDVEGAKKNFTARKYELQTRLADTDVIPDVRSGLTRC</sequence>
<dbReference type="AlphaFoldDB" id="A0A1V3WMZ9"/>
<evidence type="ECO:0000256" key="1">
    <source>
        <dbReference type="SAM" id="Phobius"/>
    </source>
</evidence>
<accession>A0A1V3WMZ9</accession>
<keyword evidence="1" id="KW-0812">Transmembrane</keyword>
<feature type="transmembrane region" description="Helical" evidence="1">
    <location>
        <begin position="40"/>
        <end position="61"/>
    </location>
</feature>
<reference evidence="2 3" key="1">
    <citation type="submission" date="2017-02" db="EMBL/GenBank/DDBJ databases">
        <title>Complete genome sequences of Mycobacterium kansasii strains isolated from rhesus macaques.</title>
        <authorList>
            <person name="Panda A."/>
            <person name="Nagaraj S."/>
            <person name="Zhao X."/>
            <person name="Tettelin H."/>
            <person name="Detolla L.J."/>
        </authorList>
    </citation>
    <scope>NUCLEOTIDE SEQUENCE [LARGE SCALE GENOMIC DNA]</scope>
    <source>
        <strain evidence="2 3">11-3813</strain>
    </source>
</reference>
<keyword evidence="1" id="KW-0472">Membrane</keyword>
<dbReference type="Proteomes" id="UP000189229">
    <property type="component" value="Unassembled WGS sequence"/>
</dbReference>
<protein>
    <submittedName>
        <fullName evidence="2">Uncharacterized protein</fullName>
    </submittedName>
</protein>
<keyword evidence="1" id="KW-1133">Transmembrane helix</keyword>
<evidence type="ECO:0000313" key="3">
    <source>
        <dbReference type="Proteomes" id="UP000189229"/>
    </source>
</evidence>
<proteinExistence type="predicted"/>
<organism evidence="2 3">
    <name type="scientific">Mycobacterium kansasii</name>
    <dbReference type="NCBI Taxonomy" id="1768"/>
    <lineage>
        <taxon>Bacteria</taxon>
        <taxon>Bacillati</taxon>
        <taxon>Actinomycetota</taxon>
        <taxon>Actinomycetes</taxon>
        <taxon>Mycobacteriales</taxon>
        <taxon>Mycobacteriaceae</taxon>
        <taxon>Mycobacterium</taxon>
    </lineage>
</organism>
<gene>
    <name evidence="2" type="ORF">BZL30_7717</name>
</gene>
<name>A0A1V3WMZ9_MYCKA</name>